<dbReference type="AlphaFoldDB" id="A0A850H288"/>
<keyword evidence="4" id="KW-1185">Reference proteome</keyword>
<keyword evidence="1" id="KW-1133">Transmembrane helix</keyword>
<name>A0A850H288_9SPHN</name>
<gene>
    <name evidence="3" type="ORF">HUV48_14065</name>
</gene>
<keyword evidence="1" id="KW-0472">Membrane</keyword>
<dbReference type="EMBL" id="JABWGV010000010">
    <property type="protein sequence ID" value="NVD46134.1"/>
    <property type="molecule type" value="Genomic_DNA"/>
</dbReference>
<reference evidence="3 4" key="1">
    <citation type="submission" date="2020-06" db="EMBL/GenBank/DDBJ databases">
        <title>Altererythrobacter sp. HHU K3-1.</title>
        <authorList>
            <person name="Zhang D."/>
            <person name="Xue H."/>
        </authorList>
    </citation>
    <scope>NUCLEOTIDE SEQUENCE [LARGE SCALE GENOMIC DNA]</scope>
    <source>
        <strain evidence="3 4">HHU K3-1</strain>
    </source>
</reference>
<evidence type="ECO:0000313" key="4">
    <source>
        <dbReference type="Proteomes" id="UP000561438"/>
    </source>
</evidence>
<feature type="transmembrane region" description="Helical" evidence="1">
    <location>
        <begin position="292"/>
        <end position="315"/>
    </location>
</feature>
<dbReference type="Pfam" id="PF19658">
    <property type="entry name" value="DUF6161"/>
    <property type="match status" value="1"/>
</dbReference>
<dbReference type="RefSeq" id="WP_176268363.1">
    <property type="nucleotide sequence ID" value="NZ_JABWGV010000010.1"/>
</dbReference>
<proteinExistence type="predicted"/>
<feature type="domain" description="DUF6161" evidence="2">
    <location>
        <begin position="214"/>
        <end position="372"/>
    </location>
</feature>
<organism evidence="3 4">
    <name type="scientific">Qipengyuania atrilutea</name>
    <dbReference type="NCBI Taxonomy" id="2744473"/>
    <lineage>
        <taxon>Bacteria</taxon>
        <taxon>Pseudomonadati</taxon>
        <taxon>Pseudomonadota</taxon>
        <taxon>Alphaproteobacteria</taxon>
        <taxon>Sphingomonadales</taxon>
        <taxon>Erythrobacteraceae</taxon>
        <taxon>Qipengyuania</taxon>
    </lineage>
</organism>
<sequence length="392" mass="43537">MQFEIAKGGSSQSFEDWDGLIEYLRKEASYWDWLGGESTNPNGAGRSIRDQWSSMIQSANERKNCGSSLSEAHQIIGDLVSGNVPHHESEIGASILDIRSDVGETEAAWAAAFFTNRVSLEQVRSPVALRGVMLTAFPDARQSASIEKRLRQERANYRSSLKSAMSSAEAFQSECANNWRAVLERARGIGIRSLRRNRKRWVESGRMWRKQADDAVASIRETENTYTEFMQLRAPVDYWTGKSSEHGTEKSKAYENLRNYFIGLTLLLVAVFIAAGFLVVSMHDAANEPVALYVLISAGLAVLSTIGFWIGRILTKLYLSQHHLKTDADERATMIKTYLALTENGAASETDKQIILASLFRPTADGIVRDDGPPDLAFQSIAARMLSGKDQS</sequence>
<evidence type="ECO:0000259" key="2">
    <source>
        <dbReference type="Pfam" id="PF19658"/>
    </source>
</evidence>
<comment type="caution">
    <text evidence="3">The sequence shown here is derived from an EMBL/GenBank/DDBJ whole genome shotgun (WGS) entry which is preliminary data.</text>
</comment>
<keyword evidence="1" id="KW-0812">Transmembrane</keyword>
<evidence type="ECO:0000256" key="1">
    <source>
        <dbReference type="SAM" id="Phobius"/>
    </source>
</evidence>
<accession>A0A850H288</accession>
<evidence type="ECO:0000313" key="3">
    <source>
        <dbReference type="EMBL" id="NVD46134.1"/>
    </source>
</evidence>
<feature type="transmembrane region" description="Helical" evidence="1">
    <location>
        <begin position="260"/>
        <end position="280"/>
    </location>
</feature>
<dbReference type="InterPro" id="IPR046159">
    <property type="entry name" value="DUF6161"/>
</dbReference>
<dbReference type="Proteomes" id="UP000561438">
    <property type="component" value="Unassembled WGS sequence"/>
</dbReference>
<protein>
    <recommendedName>
        <fullName evidence="2">DUF6161 domain-containing protein</fullName>
    </recommendedName>
</protein>